<feature type="region of interest" description="Disordered" evidence="1">
    <location>
        <begin position="1397"/>
        <end position="1419"/>
    </location>
</feature>
<dbReference type="GO" id="GO:1990130">
    <property type="term" value="C:GATOR1 complex"/>
    <property type="evidence" value="ECO:0007669"/>
    <property type="project" value="TreeGrafter"/>
</dbReference>
<dbReference type="InterPro" id="IPR048255">
    <property type="entry name" value="IML1_N"/>
</dbReference>
<dbReference type="InterPro" id="IPR045838">
    <property type="entry name" value="DEPDC5_CTD"/>
</dbReference>
<feature type="region of interest" description="Disordered" evidence="1">
    <location>
        <begin position="208"/>
        <end position="254"/>
    </location>
</feature>
<feature type="compositionally biased region" description="Low complexity" evidence="1">
    <location>
        <begin position="653"/>
        <end position="687"/>
    </location>
</feature>
<dbReference type="InterPro" id="IPR027244">
    <property type="entry name" value="IML1"/>
</dbReference>
<name>A0AAD8YBU1_9STRA</name>
<feature type="compositionally biased region" description="Polar residues" evidence="1">
    <location>
        <begin position="481"/>
        <end position="492"/>
    </location>
</feature>
<dbReference type="PANTHER" id="PTHR13179:SF8">
    <property type="entry name" value="GATOR COMPLEX PROTEIN DEPDC5"/>
    <property type="match status" value="1"/>
</dbReference>
<feature type="compositionally biased region" description="Polar residues" evidence="1">
    <location>
        <begin position="1588"/>
        <end position="1611"/>
    </location>
</feature>
<reference evidence="4" key="1">
    <citation type="submission" date="2023-06" db="EMBL/GenBank/DDBJ databases">
        <title>Survivors Of The Sea: Transcriptome response of Skeletonema marinoi to long-term dormancy.</title>
        <authorList>
            <person name="Pinder M.I.M."/>
            <person name="Kourtchenko O."/>
            <person name="Robertson E.K."/>
            <person name="Larsson T."/>
            <person name="Maumus F."/>
            <person name="Osuna-Cruz C.M."/>
            <person name="Vancaester E."/>
            <person name="Stenow R."/>
            <person name="Vandepoele K."/>
            <person name="Ploug H."/>
            <person name="Bruchert V."/>
            <person name="Godhe A."/>
            <person name="Topel M."/>
        </authorList>
    </citation>
    <scope>NUCLEOTIDE SEQUENCE</scope>
    <source>
        <strain evidence="4">R05AC</strain>
    </source>
</reference>
<feature type="compositionally biased region" description="Low complexity" evidence="1">
    <location>
        <begin position="561"/>
        <end position="572"/>
    </location>
</feature>
<dbReference type="Pfam" id="PF19418">
    <property type="entry name" value="DEPDC5_CTD"/>
    <property type="match status" value="1"/>
</dbReference>
<feature type="region of interest" description="Disordered" evidence="1">
    <location>
        <begin position="354"/>
        <end position="379"/>
    </location>
</feature>
<dbReference type="PANTHER" id="PTHR13179">
    <property type="entry name" value="DEP DOMAIN CONTAINING PROTEIN 5"/>
    <property type="match status" value="1"/>
</dbReference>
<gene>
    <name evidence="4" type="ORF">QTG54_005888</name>
</gene>
<accession>A0AAD8YBU1</accession>
<dbReference type="GO" id="GO:0005096">
    <property type="term" value="F:GTPase activator activity"/>
    <property type="evidence" value="ECO:0007669"/>
    <property type="project" value="InterPro"/>
</dbReference>
<feature type="region of interest" description="Disordered" evidence="1">
    <location>
        <begin position="653"/>
        <end position="763"/>
    </location>
</feature>
<comment type="caution">
    <text evidence="4">The sequence shown here is derived from an EMBL/GenBank/DDBJ whole genome shotgun (WGS) entry which is preliminary data.</text>
</comment>
<keyword evidence="5" id="KW-1185">Reference proteome</keyword>
<dbReference type="EMBL" id="JATAAI010000009">
    <property type="protein sequence ID" value="KAK1743267.1"/>
    <property type="molecule type" value="Genomic_DNA"/>
</dbReference>
<feature type="compositionally biased region" description="Low complexity" evidence="1">
    <location>
        <begin position="239"/>
        <end position="251"/>
    </location>
</feature>
<dbReference type="Pfam" id="PF12257">
    <property type="entry name" value="IML1"/>
    <property type="match status" value="1"/>
</dbReference>
<dbReference type="GO" id="GO:0010508">
    <property type="term" value="P:positive regulation of autophagy"/>
    <property type="evidence" value="ECO:0007669"/>
    <property type="project" value="TreeGrafter"/>
</dbReference>
<feature type="region of interest" description="Disordered" evidence="1">
    <location>
        <begin position="1580"/>
        <end position="1620"/>
    </location>
</feature>
<feature type="compositionally biased region" description="Polar residues" evidence="1">
    <location>
        <begin position="500"/>
        <end position="512"/>
    </location>
</feature>
<evidence type="ECO:0000313" key="5">
    <source>
        <dbReference type="Proteomes" id="UP001224775"/>
    </source>
</evidence>
<dbReference type="Proteomes" id="UP001224775">
    <property type="component" value="Unassembled WGS sequence"/>
</dbReference>
<feature type="domain" description="Vacuolar membrane-associated protein Iml1 N-terminal" evidence="2">
    <location>
        <begin position="852"/>
        <end position="1144"/>
    </location>
</feature>
<feature type="region of interest" description="Disordered" evidence="1">
    <location>
        <begin position="1"/>
        <end position="26"/>
    </location>
</feature>
<sequence length="2113" mass="233469">MVLQLPIPNKSLGQADDSSAIGSSNTSLHSRDVVAATPIISNLASGVYPIGSTYSSGVQRPNLSSNVNLNLQQQHLMMPQQPQQPTAASSLQYPSQMQSYQMTQQMMQPQMMQYNPQMMPNNNMMGSMSAYTNPSLYNFNATQMMSQYNQQLLGNPQQVASTSTNTIGINAGNNMSPWMRMGGGQPNNPLGKVTVGGRSLLNATMNTNGDGINNNSGNNMMSLLGSRGRMEGPPPRPPLSTTKSQLSSSSKAMTNMLQQPTPSKVVNFEELPSASAAEDGANNEVDYQEAALTTELLTLSVHEALTFDGVELALHPDLFKESNRNKDHSGRTLGLAPGDLVEIRVWSARPGVTATKTKSNSASKAKATVGGKSSSLHSRNTSLASATSSIFANASIANSSPNPAILEHTPVPNEVFRAPASSHLSTKSNIPVQSSQSENSRGVLLGERCLEAPPTKQGTPVATSSTSTLLAGAASTLFRNTNTTSDIQSTPPTLIPGATIPSQKTSVSSSESGRLHGTSLDDSTIASHSRESSFLTSSTLAGIHSRDSSFLAGMHSRDSSLLNPLSNNGSPSKESPISSPLPGTSVAMEAVDEGQPHSLITNLSGLGSLNEAHKGQSFPKPQDGPSLVTPAAIPPQLQSQKVAVARPETITATLSPAPLSTTPTSTSKSSTINNKSPSSKSPSSKSPLQRPPVALPREQSRDANKNSHVRNDSISSTTPTPSGGMAGSMSHRRYSSSIPASSSTAPLLPPVRRSNTRPSINAGVINRENSEDEMAMDILESLQETHFVRISFVMPVSDESLKSIKSSARTKVSLLRRVADLYQITGFDTVTVTQVPRRNAPFVQQQISADFVTITFKDQFVSRGDMFYFQRSFLNSWVYEGKRLSFNGIRTNTKVIRHGDHPIRSGIISEDTKLTFRSRSARIIWLVQMSSEMWDFASPYKAVGNQKNKEPSCETYFNKFISFARKLFEKWKKLELTHNLTVVYFSRTFVRHKEDSSRSNTASAVHTNSDGRMYCDNYKIVLNNETNTDWNSLIYRMKQAFVNYPREVKWDLTPGMERIPSTAGQGNILEAVNMTLNLLHLHFIDRDLHRTGNSIVIMTAGNGVFEVEKNLAGITKQRMMDNGIGSDMLSLGLPPLHVIPFFLFRNENKENTAEEMQGFDDDGGATSSFEVPHWMNLSYVDYDDEEEAMLYKEHINDDADDVNDEQDENDIDNAPWNVSNGFLRRNKPIHHDESAPISFPTTDVAATAKDHARHLISQRGFEDILQACRPRNRGEYGSGLPISLSNLLKKCSPNVDHSMQASEQMIALDQSGRFSPQRSSRAKNLEWGAVSFDEFNMSKVSSSLQRSQFHRMSTSLSDSSSASSFTSMGSSMFVPQSTSGMHLQSTTSLSLEVGQHSTLNHDDSSTSLDIDGENPQEDNGNPLSAIQRMMREHDENAFSGRSGRVSPTNSVFGNSFASGNAASPKIEVSPPLARSQSAMLPSLLNKGGGIEAALAQYEETPDLGVAKPGTPKPGISVPASVEKRLSTSPIISTMPFTFSLDRRNEGYNPNYSRLGPDRIAAITEGLQPLDFHRRSLSKGLGDRRSSFAHGSSKNQITAESSSKTPGNSMSRNKSKRHSYQHRYRRKVWVLNPFRQEDEDEVLAKRTHNRRRWSHVFPLGEAEFKKHAGPNWKSLCQPAILPMTIDFHPDPSELQDQDKFRIKQYSVTLPSMNETNYKDATELLDDLMVQRVRQDFQLVPRSILSAHRETDNTVLSRTLSMGHKIQKLSYNSTSDSVDVVQYYANFAENESPQSYRYLLWSALRQDYVSVVQTFTKYTSPYKWNELDMLLSGDTISSISEDMRHPRISFVILPDPFTDQNGESGYSSKFQRLVEYFNKLQSKGSGTINIETVMKSDKAPKASKGKRSFIVDLRRRNSDKYEWCEIVHDSNCDTRRTFRITIQWLVAIGSKIDQQAQLLHRRCAQYGLNLIRVPNYSSLRLSFMNPYAVPITIPVRDKSCVNSLEEALSNDFDFVYDDCHMADPNELVDCLDGFDFIVNRWSMNKRKKFVPAKQYLHRTGTLFIRLLRDAQGKAIVIIYLNNLQIAGDAQLLECARTIFNDVEHFITEECKKAGC</sequence>
<protein>
    <submittedName>
        <fullName evidence="4">Vacuolar membrane-associated protein IML1</fullName>
    </submittedName>
</protein>
<feature type="compositionally biased region" description="Low complexity" evidence="1">
    <location>
        <begin position="208"/>
        <end position="227"/>
    </location>
</feature>
<evidence type="ECO:0000259" key="2">
    <source>
        <dbReference type="Pfam" id="PF12257"/>
    </source>
</evidence>
<proteinExistence type="predicted"/>
<dbReference type="GO" id="GO:1904262">
    <property type="term" value="P:negative regulation of TORC1 signaling"/>
    <property type="evidence" value="ECO:0007669"/>
    <property type="project" value="TreeGrafter"/>
</dbReference>
<feature type="domain" description="DEPDC5 C-terminal" evidence="3">
    <location>
        <begin position="1910"/>
        <end position="2066"/>
    </location>
</feature>
<evidence type="ECO:0000256" key="1">
    <source>
        <dbReference type="SAM" id="MobiDB-lite"/>
    </source>
</evidence>
<feature type="compositionally biased region" description="Polar residues" evidence="1">
    <location>
        <begin position="573"/>
        <end position="582"/>
    </location>
</feature>
<feature type="compositionally biased region" description="Polar residues" evidence="1">
    <location>
        <begin position="16"/>
        <end position="26"/>
    </location>
</feature>
<feature type="region of interest" description="Disordered" evidence="1">
    <location>
        <begin position="608"/>
        <end position="631"/>
    </location>
</feature>
<feature type="region of interest" description="Disordered" evidence="1">
    <location>
        <begin position="481"/>
        <end position="526"/>
    </location>
</feature>
<feature type="compositionally biased region" description="Low complexity" evidence="1">
    <location>
        <begin position="735"/>
        <end position="746"/>
    </location>
</feature>
<feature type="compositionally biased region" description="Basic and acidic residues" evidence="1">
    <location>
        <begin position="698"/>
        <end position="711"/>
    </location>
</feature>
<organism evidence="4 5">
    <name type="scientific">Skeletonema marinoi</name>
    <dbReference type="NCBI Taxonomy" id="267567"/>
    <lineage>
        <taxon>Eukaryota</taxon>
        <taxon>Sar</taxon>
        <taxon>Stramenopiles</taxon>
        <taxon>Ochrophyta</taxon>
        <taxon>Bacillariophyta</taxon>
        <taxon>Coscinodiscophyceae</taxon>
        <taxon>Thalassiosirophycidae</taxon>
        <taxon>Thalassiosirales</taxon>
        <taxon>Skeletonemataceae</taxon>
        <taxon>Skeletonema</taxon>
        <taxon>Skeletonema marinoi-dohrnii complex</taxon>
    </lineage>
</organism>
<feature type="compositionally biased region" description="Low complexity" evidence="1">
    <location>
        <begin position="354"/>
        <end position="368"/>
    </location>
</feature>
<feature type="region of interest" description="Disordered" evidence="1">
    <location>
        <begin position="561"/>
        <end position="584"/>
    </location>
</feature>
<evidence type="ECO:0000259" key="3">
    <source>
        <dbReference type="Pfam" id="PF19418"/>
    </source>
</evidence>
<evidence type="ECO:0000313" key="4">
    <source>
        <dbReference type="EMBL" id="KAK1743267.1"/>
    </source>
</evidence>